<evidence type="ECO:0000313" key="3">
    <source>
        <dbReference type="Proteomes" id="UP000799770"/>
    </source>
</evidence>
<reference evidence="2" key="1">
    <citation type="journal article" date="2020" name="Stud. Mycol.">
        <title>101 Dothideomycetes genomes: a test case for predicting lifestyles and emergence of pathogens.</title>
        <authorList>
            <person name="Haridas S."/>
            <person name="Albert R."/>
            <person name="Binder M."/>
            <person name="Bloem J."/>
            <person name="Labutti K."/>
            <person name="Salamov A."/>
            <person name="Andreopoulos B."/>
            <person name="Baker S."/>
            <person name="Barry K."/>
            <person name="Bills G."/>
            <person name="Bluhm B."/>
            <person name="Cannon C."/>
            <person name="Castanera R."/>
            <person name="Culley D."/>
            <person name="Daum C."/>
            <person name="Ezra D."/>
            <person name="Gonzalez J."/>
            <person name="Henrissat B."/>
            <person name="Kuo A."/>
            <person name="Liang C."/>
            <person name="Lipzen A."/>
            <person name="Lutzoni F."/>
            <person name="Magnuson J."/>
            <person name="Mondo S."/>
            <person name="Nolan M."/>
            <person name="Ohm R."/>
            <person name="Pangilinan J."/>
            <person name="Park H.-J."/>
            <person name="Ramirez L."/>
            <person name="Alfaro M."/>
            <person name="Sun H."/>
            <person name="Tritt A."/>
            <person name="Yoshinaga Y."/>
            <person name="Zwiers L.-H."/>
            <person name="Turgeon B."/>
            <person name="Goodwin S."/>
            <person name="Spatafora J."/>
            <person name="Crous P."/>
            <person name="Grigoriev I."/>
        </authorList>
    </citation>
    <scope>NUCLEOTIDE SEQUENCE</scope>
    <source>
        <strain evidence="2">CBS 627.86</strain>
    </source>
</reference>
<feature type="transmembrane region" description="Helical" evidence="1">
    <location>
        <begin position="19"/>
        <end position="38"/>
    </location>
</feature>
<gene>
    <name evidence="2" type="ORF">BDV96DRAFT_603488</name>
</gene>
<evidence type="ECO:0000256" key="1">
    <source>
        <dbReference type="SAM" id="Phobius"/>
    </source>
</evidence>
<sequence>MAIIDIPNIRAPTMQRAKVIAVTLSTGLLILVILYSAFLSHSPTARNAASGGPAEEKDVDPSEGKLLISDYDFGRGFRDICGLAYDSNKANRVYLYNGTCFAPPLNRVKSGTIYHVCDCTFYSESECTEPLKAPLVEVLGEGNHMRELKVRTAGVKWYSCFKPPGT</sequence>
<dbReference type="AlphaFoldDB" id="A0A6A5YVG4"/>
<protein>
    <submittedName>
        <fullName evidence="2">Uncharacterized protein</fullName>
    </submittedName>
</protein>
<accession>A0A6A5YVG4</accession>
<keyword evidence="1" id="KW-1133">Transmembrane helix</keyword>
<keyword evidence="1" id="KW-0812">Transmembrane</keyword>
<organism evidence="2 3">
    <name type="scientific">Lophiotrema nucula</name>
    <dbReference type="NCBI Taxonomy" id="690887"/>
    <lineage>
        <taxon>Eukaryota</taxon>
        <taxon>Fungi</taxon>
        <taxon>Dikarya</taxon>
        <taxon>Ascomycota</taxon>
        <taxon>Pezizomycotina</taxon>
        <taxon>Dothideomycetes</taxon>
        <taxon>Pleosporomycetidae</taxon>
        <taxon>Pleosporales</taxon>
        <taxon>Lophiotremataceae</taxon>
        <taxon>Lophiotrema</taxon>
    </lineage>
</organism>
<keyword evidence="1" id="KW-0472">Membrane</keyword>
<dbReference type="EMBL" id="ML977336">
    <property type="protein sequence ID" value="KAF2110873.1"/>
    <property type="molecule type" value="Genomic_DNA"/>
</dbReference>
<name>A0A6A5YVG4_9PLEO</name>
<keyword evidence="3" id="KW-1185">Reference proteome</keyword>
<proteinExistence type="predicted"/>
<evidence type="ECO:0000313" key="2">
    <source>
        <dbReference type="EMBL" id="KAF2110873.1"/>
    </source>
</evidence>
<dbReference type="Proteomes" id="UP000799770">
    <property type="component" value="Unassembled WGS sequence"/>
</dbReference>